<reference evidence="1 2" key="1">
    <citation type="submission" date="2018-10" db="EMBL/GenBank/DDBJ databases">
        <authorList>
            <person name="Ekblom R."/>
            <person name="Jareborg N."/>
        </authorList>
    </citation>
    <scope>NUCLEOTIDE SEQUENCE [LARGE SCALE GENOMIC DNA]</scope>
    <source>
        <tissue evidence="1">Muscle</tissue>
    </source>
</reference>
<gene>
    <name evidence="1" type="ORF">BN2614_LOCUS2</name>
</gene>
<keyword evidence="2" id="KW-1185">Reference proteome</keyword>
<proteinExistence type="predicted"/>
<evidence type="ECO:0000313" key="2">
    <source>
        <dbReference type="Proteomes" id="UP000269945"/>
    </source>
</evidence>
<dbReference type="AlphaFoldDB" id="A0A9X9LXF8"/>
<dbReference type="Proteomes" id="UP000269945">
    <property type="component" value="Unassembled WGS sequence"/>
</dbReference>
<organism evidence="1 2">
    <name type="scientific">Gulo gulo</name>
    <name type="common">Wolverine</name>
    <name type="synonym">Gluton</name>
    <dbReference type="NCBI Taxonomy" id="48420"/>
    <lineage>
        <taxon>Eukaryota</taxon>
        <taxon>Metazoa</taxon>
        <taxon>Chordata</taxon>
        <taxon>Craniata</taxon>
        <taxon>Vertebrata</taxon>
        <taxon>Euteleostomi</taxon>
        <taxon>Mammalia</taxon>
        <taxon>Eutheria</taxon>
        <taxon>Laurasiatheria</taxon>
        <taxon>Carnivora</taxon>
        <taxon>Caniformia</taxon>
        <taxon>Musteloidea</taxon>
        <taxon>Mustelidae</taxon>
        <taxon>Guloninae</taxon>
        <taxon>Gulo</taxon>
    </lineage>
</organism>
<evidence type="ECO:0000313" key="1">
    <source>
        <dbReference type="EMBL" id="VCW98510.1"/>
    </source>
</evidence>
<sequence length="53" mass="6073">MLCRVSWVKFTQGALRDPLQHLFGEDSEQLPANVQSLIDSAVFIRTLEKIEIE</sequence>
<protein>
    <submittedName>
        <fullName evidence="1">Uncharacterized protein</fullName>
    </submittedName>
</protein>
<name>A0A9X9LXF8_GULGU</name>
<comment type="caution">
    <text evidence="1">The sequence shown here is derived from an EMBL/GenBank/DDBJ whole genome shotgun (WGS) entry which is preliminary data.</text>
</comment>
<accession>A0A9X9LXF8</accession>
<dbReference type="EMBL" id="CYRY02025824">
    <property type="protein sequence ID" value="VCW98510.1"/>
    <property type="molecule type" value="Genomic_DNA"/>
</dbReference>